<dbReference type="InterPro" id="IPR018060">
    <property type="entry name" value="HTH_AraC"/>
</dbReference>
<dbReference type="GO" id="GO:0043565">
    <property type="term" value="F:sequence-specific DNA binding"/>
    <property type="evidence" value="ECO:0007669"/>
    <property type="project" value="InterPro"/>
</dbReference>
<accession>A0A7D4TEP8</accession>
<reference evidence="5 6" key="1">
    <citation type="submission" date="2020-05" db="EMBL/GenBank/DDBJ databases">
        <title>Strain PA2F3 complete genome.</title>
        <authorList>
            <person name="Kim Y.-S."/>
            <person name="Kim S.-J."/>
            <person name="Jung H.-k."/>
            <person name="Kim S.-E."/>
            <person name="Kim K.-H."/>
        </authorList>
    </citation>
    <scope>NUCLEOTIDE SEQUENCE [LARGE SCALE GENOMIC DNA]</scope>
    <source>
        <strain evidence="5 6">PA2F3</strain>
    </source>
</reference>
<dbReference type="SMART" id="SM00342">
    <property type="entry name" value="HTH_ARAC"/>
    <property type="match status" value="1"/>
</dbReference>
<dbReference type="InterPro" id="IPR009057">
    <property type="entry name" value="Homeodomain-like_sf"/>
</dbReference>
<dbReference type="GO" id="GO:0003700">
    <property type="term" value="F:DNA-binding transcription factor activity"/>
    <property type="evidence" value="ECO:0007669"/>
    <property type="project" value="InterPro"/>
</dbReference>
<keyword evidence="2" id="KW-0238">DNA-binding</keyword>
<dbReference type="PROSITE" id="PS00041">
    <property type="entry name" value="HTH_ARAC_FAMILY_1"/>
    <property type="match status" value="1"/>
</dbReference>
<evidence type="ECO:0000259" key="4">
    <source>
        <dbReference type="PROSITE" id="PS01124"/>
    </source>
</evidence>
<dbReference type="SUPFAM" id="SSF46689">
    <property type="entry name" value="Homeodomain-like"/>
    <property type="match status" value="1"/>
</dbReference>
<dbReference type="PANTHER" id="PTHR43280">
    <property type="entry name" value="ARAC-FAMILY TRANSCRIPTIONAL REGULATOR"/>
    <property type="match status" value="1"/>
</dbReference>
<dbReference type="PRINTS" id="PR00032">
    <property type="entry name" value="HTHARAC"/>
</dbReference>
<dbReference type="RefSeq" id="WP_172989401.1">
    <property type="nucleotide sequence ID" value="NZ_CP054038.1"/>
</dbReference>
<protein>
    <submittedName>
        <fullName evidence="5">Helix-turn-helix transcriptional regulator</fullName>
    </submittedName>
</protein>
<dbReference type="Proteomes" id="UP000502498">
    <property type="component" value="Chromosome"/>
</dbReference>
<organism evidence="5 6">
    <name type="scientific">Microbacterium hominis</name>
    <dbReference type="NCBI Taxonomy" id="162426"/>
    <lineage>
        <taxon>Bacteria</taxon>
        <taxon>Bacillati</taxon>
        <taxon>Actinomycetota</taxon>
        <taxon>Actinomycetes</taxon>
        <taxon>Micrococcales</taxon>
        <taxon>Microbacteriaceae</taxon>
        <taxon>Microbacterium</taxon>
    </lineage>
</organism>
<proteinExistence type="predicted"/>
<dbReference type="PROSITE" id="PS01124">
    <property type="entry name" value="HTH_ARAC_FAMILY_2"/>
    <property type="match status" value="1"/>
</dbReference>
<gene>
    <name evidence="5" type="ORF">HQM25_05905</name>
</gene>
<dbReference type="AlphaFoldDB" id="A0A7D4TEP8"/>
<evidence type="ECO:0000313" key="5">
    <source>
        <dbReference type="EMBL" id="QKJ18960.1"/>
    </source>
</evidence>
<name>A0A7D4TEP8_9MICO</name>
<dbReference type="EMBL" id="CP054038">
    <property type="protein sequence ID" value="QKJ18960.1"/>
    <property type="molecule type" value="Genomic_DNA"/>
</dbReference>
<evidence type="ECO:0000256" key="3">
    <source>
        <dbReference type="ARBA" id="ARBA00023163"/>
    </source>
</evidence>
<evidence type="ECO:0000256" key="1">
    <source>
        <dbReference type="ARBA" id="ARBA00023015"/>
    </source>
</evidence>
<evidence type="ECO:0000256" key="2">
    <source>
        <dbReference type="ARBA" id="ARBA00023125"/>
    </source>
</evidence>
<feature type="domain" description="HTH araC/xylS-type" evidence="4">
    <location>
        <begin position="208"/>
        <end position="309"/>
    </location>
</feature>
<keyword evidence="1" id="KW-0805">Transcription regulation</keyword>
<dbReference type="PANTHER" id="PTHR43280:SF31">
    <property type="entry name" value="TRANSCRIPTIONAL REGULATORY PROTEIN"/>
    <property type="match status" value="1"/>
</dbReference>
<dbReference type="InterPro" id="IPR018062">
    <property type="entry name" value="HTH_AraC-typ_CS"/>
</dbReference>
<dbReference type="InterPro" id="IPR020449">
    <property type="entry name" value="Tscrpt_reg_AraC-type_HTH"/>
</dbReference>
<sequence length="316" mass="34639">MQRLTIDGMPREEGFSLMHDLAAANAVPYAVAANDPSRPMTFDIQHRQFARGVVTDVRIGNYRATRSDALVRHSEPRLILQMSPQAVTTEQLGHQVTSKRGSMVAMWSLDPLQTSVTSPARITAITLPLGDVALPHRMLRELMGRDLGAAPFAAAVSAYLAQLAQADLTVLESDAVAAPTTDLIRLLLNSAAGDEMSARRPLGDTIGARIMLYVSAHLNDPDLTAEGVASRFSISRRYLYVILNRMGISLGDWLRSERLTLAASMLRDPSQWHVPVSQIAQHVGFIDHSSFSRAFREHYGCTPTEWRAAYCSSISG</sequence>
<dbReference type="Pfam" id="PF12833">
    <property type="entry name" value="HTH_18"/>
    <property type="match status" value="1"/>
</dbReference>
<keyword evidence="3" id="KW-0804">Transcription</keyword>
<evidence type="ECO:0000313" key="6">
    <source>
        <dbReference type="Proteomes" id="UP000502498"/>
    </source>
</evidence>
<dbReference type="Gene3D" id="1.10.10.60">
    <property type="entry name" value="Homeodomain-like"/>
    <property type="match status" value="1"/>
</dbReference>